<evidence type="ECO:0000256" key="1">
    <source>
        <dbReference type="SAM" id="MobiDB-lite"/>
    </source>
</evidence>
<dbReference type="PANTHER" id="PTHR10724">
    <property type="entry name" value="30S RIBOSOMAL PROTEIN S1"/>
    <property type="match status" value="1"/>
</dbReference>
<dbReference type="RefSeq" id="WP_015872815.1">
    <property type="nucleotide sequence ID" value="NZ_CM125427.1"/>
</dbReference>
<dbReference type="InterPro" id="IPR044146">
    <property type="entry name" value="S1_Tex"/>
</dbReference>
<dbReference type="InterPro" id="IPR041692">
    <property type="entry name" value="HHH_9"/>
</dbReference>
<gene>
    <name evidence="3" type="ORF">MAY91_05525</name>
</gene>
<dbReference type="SMART" id="SM00316">
    <property type="entry name" value="S1"/>
    <property type="match status" value="1"/>
</dbReference>
<organism evidence="3 4">
    <name type="scientific">Edwardsiella ictaluri</name>
    <dbReference type="NCBI Taxonomy" id="67780"/>
    <lineage>
        <taxon>Bacteria</taxon>
        <taxon>Pseudomonadati</taxon>
        <taxon>Pseudomonadota</taxon>
        <taxon>Gammaproteobacteria</taxon>
        <taxon>Enterobacterales</taxon>
        <taxon>Hafniaceae</taxon>
        <taxon>Edwardsiella</taxon>
    </lineage>
</organism>
<feature type="domain" description="S1 motif" evidence="2">
    <location>
        <begin position="650"/>
        <end position="719"/>
    </location>
</feature>
<dbReference type="Gene3D" id="1.10.3500.10">
    <property type="entry name" value="Tex N-terminal region-like"/>
    <property type="match status" value="1"/>
</dbReference>
<dbReference type="Pfam" id="PF00575">
    <property type="entry name" value="S1"/>
    <property type="match status" value="1"/>
</dbReference>
<dbReference type="InterPro" id="IPR023323">
    <property type="entry name" value="Tex-like_dom_sf"/>
</dbReference>
<name>A0ABY8GJH5_EDWIC</name>
<dbReference type="InterPro" id="IPR032639">
    <property type="entry name" value="Tex_YqgF"/>
</dbReference>
<dbReference type="InterPro" id="IPR006641">
    <property type="entry name" value="YqgF/RNaseH-like_dom"/>
</dbReference>
<dbReference type="Pfam" id="PF12836">
    <property type="entry name" value="HHH_3"/>
    <property type="match status" value="1"/>
</dbReference>
<dbReference type="Gene3D" id="1.10.150.310">
    <property type="entry name" value="Tex RuvX-like domain-like"/>
    <property type="match status" value="1"/>
</dbReference>
<feature type="compositionally biased region" description="Basic and acidic residues" evidence="1">
    <location>
        <begin position="728"/>
        <end position="742"/>
    </location>
</feature>
<dbReference type="InterPro" id="IPR050437">
    <property type="entry name" value="Ribos_protein_bS1-like"/>
</dbReference>
<keyword evidence="4" id="KW-1185">Reference proteome</keyword>
<dbReference type="Pfam" id="PF09371">
    <property type="entry name" value="Tex_N"/>
    <property type="match status" value="1"/>
</dbReference>
<dbReference type="InterPro" id="IPR012340">
    <property type="entry name" value="NA-bd_OB-fold"/>
</dbReference>
<dbReference type="SMART" id="SM00732">
    <property type="entry name" value="YqgFc"/>
    <property type="match status" value="1"/>
</dbReference>
<dbReference type="InterPro" id="IPR018974">
    <property type="entry name" value="Tex-like_N"/>
</dbReference>
<dbReference type="InterPro" id="IPR010994">
    <property type="entry name" value="RuvA_2-like"/>
</dbReference>
<evidence type="ECO:0000313" key="3">
    <source>
        <dbReference type="EMBL" id="WFN97500.1"/>
    </source>
</evidence>
<accession>A0ABY8GJH5</accession>
<protein>
    <submittedName>
        <fullName evidence="3">RNA-binding transcriptional accessory protein</fullName>
    </submittedName>
</protein>
<dbReference type="Proteomes" id="UP001222680">
    <property type="component" value="Chromosome"/>
</dbReference>
<dbReference type="SUPFAM" id="SSF50249">
    <property type="entry name" value="Nucleic acid-binding proteins"/>
    <property type="match status" value="1"/>
</dbReference>
<dbReference type="SUPFAM" id="SSF47781">
    <property type="entry name" value="RuvA domain 2-like"/>
    <property type="match status" value="2"/>
</dbReference>
<dbReference type="Pfam" id="PF22706">
    <property type="entry name" value="Tex_central_region"/>
    <property type="match status" value="1"/>
</dbReference>
<dbReference type="PROSITE" id="PS50126">
    <property type="entry name" value="S1"/>
    <property type="match status" value="1"/>
</dbReference>
<dbReference type="InterPro" id="IPR023319">
    <property type="entry name" value="Tex-like_HTH_dom_sf"/>
</dbReference>
<sequence>MNDALSRIIATELQARTEQVDAAIRLLDEGNTVPFIARYRKEVTGGLDDTQLRQLESRLIYLRELEERRTTILKSIAEQGKLDAPLESAIRTTQSKTELEDLYLPYKPKRRTRGQIAIEAGLAPLADTLWQQPQHDPQTLALQYVDAEKGVADAKAALDGARYILMERFAEDAALLGKVRDYLWKNAHLVSRVNEGKEDEGAKFRDYFDHHEPLAAVPSHRALAMFRGRNEGILQLSLNPDPQCDEPPKESYGEQIVCDHLGLRLTQAPADAWRKAVVSWTWRIKVLLHLETELMGTLRERAEDEAINVFARNLHDLLMAAPAGLRATMGLDPGLRTGVKVAVVDATGKLVATDTIYPHTGQAAKAAVSVATLCQKHGVELVAIGNGTASRETDRFYADVQRQFPQVTAQKVIVSEAGASVYSASELAAQEFPGLDVSLRGAVSIARRLQDPLAELVKIDPKSIGVGQYQHDVSQSLLARKLDAVVEDCVNAVGVDLNTASVALLTRVAGLSRLMAQNIVSWRDANGRFTNREQLLKVSRLGPKAFEQCAGFLRITHGDNPLDASTVHPEAYPVVERILAKTEQSLAMLMGNPDALRGLSPKAFTDERFGVPTVSDILRELEKPGRDPRPEFKTATFAEGVETLADLSVGMILEGTVTNVTNFGAFVDIGVHQDGLVHISSLAHKFVEDPHKVVKAGDIVKVKVLEVDQARRRIALTMRLDEQPGEGGGRRPSADRSGERTRPGQRPARAGHGRAERPGNSGNSAMGDALAAALGKHKR</sequence>
<feature type="region of interest" description="Disordered" evidence="1">
    <location>
        <begin position="719"/>
        <end position="779"/>
    </location>
</feature>
<proteinExistence type="predicted"/>
<dbReference type="CDD" id="cd05685">
    <property type="entry name" value="S1_Tex"/>
    <property type="match status" value="1"/>
</dbReference>
<dbReference type="SUPFAM" id="SSF158832">
    <property type="entry name" value="Tex N-terminal region-like"/>
    <property type="match status" value="1"/>
</dbReference>
<dbReference type="Pfam" id="PF17674">
    <property type="entry name" value="HHH_9"/>
    <property type="match status" value="1"/>
</dbReference>
<dbReference type="PANTHER" id="PTHR10724:SF10">
    <property type="entry name" value="S1 RNA-BINDING DOMAIN-CONTAINING PROTEIN 1"/>
    <property type="match status" value="1"/>
</dbReference>
<dbReference type="InterPro" id="IPR012337">
    <property type="entry name" value="RNaseH-like_sf"/>
</dbReference>
<dbReference type="Gene3D" id="1.10.10.650">
    <property type="entry name" value="RuvA domain 2-like"/>
    <property type="match status" value="1"/>
</dbReference>
<dbReference type="Gene3D" id="3.30.420.140">
    <property type="entry name" value="YqgF/RNase H-like domain"/>
    <property type="match status" value="1"/>
</dbReference>
<dbReference type="SUPFAM" id="SSF53098">
    <property type="entry name" value="Ribonuclease H-like"/>
    <property type="match status" value="1"/>
</dbReference>
<dbReference type="InterPro" id="IPR055179">
    <property type="entry name" value="Tex-like_central_region"/>
</dbReference>
<evidence type="ECO:0000313" key="4">
    <source>
        <dbReference type="Proteomes" id="UP001222680"/>
    </source>
</evidence>
<dbReference type="EMBL" id="CP092014">
    <property type="protein sequence ID" value="WFN97500.1"/>
    <property type="molecule type" value="Genomic_DNA"/>
</dbReference>
<dbReference type="InterPro" id="IPR037027">
    <property type="entry name" value="YqgF/RNaseH-like_dom_sf"/>
</dbReference>
<evidence type="ECO:0000259" key="2">
    <source>
        <dbReference type="PROSITE" id="PS50126"/>
    </source>
</evidence>
<dbReference type="Pfam" id="PF16921">
    <property type="entry name" value="Tex_YqgF"/>
    <property type="match status" value="1"/>
</dbReference>
<dbReference type="InterPro" id="IPR003029">
    <property type="entry name" value="S1_domain"/>
</dbReference>
<reference evidence="3 4" key="1">
    <citation type="submission" date="2022-02" db="EMBL/GenBank/DDBJ databases">
        <title>Phenotypic, genotypic and serological characterization of Edwardsiella ictaluri from catfish and ornamental fish species.</title>
        <authorList>
            <person name="Rose D."/>
            <person name="Tekedar H.C."/>
            <person name="Waldbieser G.C."/>
            <person name="Aarattuthodi S."/>
            <person name="Griffin M.J."/>
        </authorList>
    </citation>
    <scope>NUCLEOTIDE SEQUENCE [LARGE SCALE GENOMIC DNA]</scope>
    <source>
        <strain evidence="3 4">13 TAL-140 K3</strain>
    </source>
</reference>
<dbReference type="Gene3D" id="2.40.50.140">
    <property type="entry name" value="Nucleic acid-binding proteins"/>
    <property type="match status" value="1"/>
</dbReference>